<dbReference type="PANTHER" id="PTHR30292">
    <property type="entry name" value="UNCHARACTERIZED PROTEIN YBGL-RELATED"/>
    <property type="match status" value="1"/>
</dbReference>
<dbReference type="CDD" id="cd10787">
    <property type="entry name" value="LamB_YcsF_like"/>
    <property type="match status" value="1"/>
</dbReference>
<evidence type="ECO:0000313" key="2">
    <source>
        <dbReference type="Proteomes" id="UP000683291"/>
    </source>
</evidence>
<dbReference type="InterPro" id="IPR005501">
    <property type="entry name" value="LamB/YcsF/PxpA-like"/>
</dbReference>
<dbReference type="PANTHER" id="PTHR30292:SF0">
    <property type="entry name" value="5-OXOPROLINASE SUBUNIT A"/>
    <property type="match status" value="1"/>
</dbReference>
<dbReference type="Proteomes" id="UP000683291">
    <property type="component" value="Chromosome 1"/>
</dbReference>
<dbReference type="KEGG" id="sual:KDD17_13810"/>
<dbReference type="SUPFAM" id="SSF88713">
    <property type="entry name" value="Glycoside hydrolase/deacetylase"/>
    <property type="match status" value="1"/>
</dbReference>
<dbReference type="GO" id="GO:0005975">
    <property type="term" value="P:carbohydrate metabolic process"/>
    <property type="evidence" value="ECO:0007669"/>
    <property type="project" value="InterPro"/>
</dbReference>
<sequence length="257" mass="26960">MIQVDLNADMGESFGPWKMGDDAALLKTVTSANIACGGHAGDADVMASTMRIALENGVGIGAHPGFMDIAGFGRNRMSVPRATLQNQIRYQVAASVGMARSLGAEVRHLKLHGALGNMTSEDPVLARDLYEAALSVAPEMIVMVLSSTAQQEAVLELGCQWAGEIFADRAYNDDATLVDRSKEGAVIHDPGRAGARMVEMVKAGAIITESGKHIPTAIDTICLHGDTPTAVQIAASVRATLEEAGITLAQFTGRTSV</sequence>
<dbReference type="AlphaFoldDB" id="A0A975JDB5"/>
<dbReference type="Pfam" id="PF03746">
    <property type="entry name" value="LamB_YcsF"/>
    <property type="match status" value="1"/>
</dbReference>
<dbReference type="EMBL" id="CP073581">
    <property type="protein sequence ID" value="QUJ75990.1"/>
    <property type="molecule type" value="Genomic_DNA"/>
</dbReference>
<dbReference type="NCBIfam" id="NF003814">
    <property type="entry name" value="PRK05406.1-3"/>
    <property type="match status" value="1"/>
</dbReference>
<proteinExistence type="predicted"/>
<dbReference type="Gene3D" id="3.20.20.370">
    <property type="entry name" value="Glycoside hydrolase/deacetylase"/>
    <property type="match status" value="1"/>
</dbReference>
<reference evidence="1" key="1">
    <citation type="submission" date="2021-04" db="EMBL/GenBank/DDBJ databases">
        <title>Complete genome sequence for Sulfitobacter sp. strain JK7-1.</title>
        <authorList>
            <person name="Park S.-J."/>
        </authorList>
    </citation>
    <scope>NUCLEOTIDE SEQUENCE</scope>
    <source>
        <strain evidence="1">JK7-1</strain>
    </source>
</reference>
<protein>
    <submittedName>
        <fullName evidence="1">LamB/YcsF family protein</fullName>
    </submittedName>
</protein>
<keyword evidence="2" id="KW-1185">Reference proteome</keyword>
<name>A0A975JDB5_9RHOB</name>
<evidence type="ECO:0000313" key="1">
    <source>
        <dbReference type="EMBL" id="QUJ75990.1"/>
    </source>
</evidence>
<dbReference type="NCBIfam" id="NF003816">
    <property type="entry name" value="PRK05406.1-5"/>
    <property type="match status" value="1"/>
</dbReference>
<dbReference type="InterPro" id="IPR011330">
    <property type="entry name" value="Glyco_hydro/deAcase_b/a-brl"/>
</dbReference>
<accession>A0A975JDB5</accession>
<gene>
    <name evidence="1" type="ORF">KDD17_13810</name>
</gene>
<organism evidence="1 2">
    <name type="scientific">Sulfitobacter albidus</name>
    <dbReference type="NCBI Taxonomy" id="2829501"/>
    <lineage>
        <taxon>Bacteria</taxon>
        <taxon>Pseudomonadati</taxon>
        <taxon>Pseudomonadota</taxon>
        <taxon>Alphaproteobacteria</taxon>
        <taxon>Rhodobacterales</taxon>
        <taxon>Roseobacteraceae</taxon>
        <taxon>Sulfitobacter</taxon>
    </lineage>
</organism>
<dbReference type="RefSeq" id="WP_212704188.1">
    <property type="nucleotide sequence ID" value="NZ_CP073581.1"/>
</dbReference>